<dbReference type="AlphaFoldDB" id="A0A0F7UTL9"/>
<dbReference type="Pfam" id="PF03399">
    <property type="entry name" value="SAC3_GANP"/>
    <property type="match status" value="1"/>
</dbReference>
<feature type="region of interest" description="Disordered" evidence="1">
    <location>
        <begin position="607"/>
        <end position="669"/>
    </location>
</feature>
<reference evidence="3" key="1">
    <citation type="journal article" date="2015" name="PLoS ONE">
        <title>Comprehensive Evaluation of Toxoplasma gondii VEG and Neospora caninum LIV Genomes with Tachyzoite Stage Transcriptome and Proteome Defines Novel Transcript Features.</title>
        <authorList>
            <person name="Ramaprasad A."/>
            <person name="Mourier T."/>
            <person name="Naeem R."/>
            <person name="Malas T.B."/>
            <person name="Moussa E."/>
            <person name="Panigrahi A."/>
            <person name="Vermont S.J."/>
            <person name="Otto T.D."/>
            <person name="Wastling J."/>
            <person name="Pain A."/>
        </authorList>
    </citation>
    <scope>NUCLEOTIDE SEQUENCE</scope>
    <source>
        <strain evidence="3">VEG</strain>
    </source>
</reference>
<feature type="region of interest" description="Disordered" evidence="1">
    <location>
        <begin position="414"/>
        <end position="433"/>
    </location>
</feature>
<feature type="region of interest" description="Disordered" evidence="1">
    <location>
        <begin position="175"/>
        <end position="209"/>
    </location>
</feature>
<feature type="compositionally biased region" description="Low complexity" evidence="1">
    <location>
        <begin position="188"/>
        <end position="203"/>
    </location>
</feature>
<evidence type="ECO:0000259" key="2">
    <source>
        <dbReference type="Pfam" id="PF03399"/>
    </source>
</evidence>
<evidence type="ECO:0000313" key="3">
    <source>
        <dbReference type="EMBL" id="CEL72407.1"/>
    </source>
</evidence>
<sequence>MSGQNSFVLGRGVPSVSPRPFCCSTPALSSLNFCSLTEYQSRTGMRMLHPFEVGAGRCLVTQFVRSTGPSRDARSRCRSGEKGVSRACSQGKVPDNIAGSPDVRPRDSLLPCCDYLLRRLLPSVLSECFSGNRTPNLAPAERKAGDNARCSRCGRPQLESEQPEQEIVRKINEATANSSDFRRELGPTTADTARAAASPSTSAVGGGSACEGGSPVAGSFTDMPEEGISTVVSQNAPRNSAAIAYSFFSDRLRAIRQDAVRQRLNTPDLFVILLQCARFHLFAEYFWGGGMYRKSTASSEPASWVRRPHSPNLSDIEVRQYDSSESGVAGAGRHLSARTPPLESAAKDSHLESANNGAQVQEVSPEATFRVSGFSPSLNRFLLSSCLVQLLGITLRESRRFRLLKRRKKREHKMGADCRISGPGSHKVSSEETRTELEEFARGLGVEISEIDEVVAVFLLSQTLAVPVQTMFNSGQERSIFVIQEITRALGVWLNDLPWSVLALRMTIQGKFTKPRRPSELPSSGVDPRRALLSQERAPLPFLLQCAVYPHADRLRAVVLAEIKASAVAAVPGTVVSMKQLIQLMACGRAEDATSVCLRLGAGEPVYSQEARREAEGSSAEGGSGRDSGKQRPQPTHSVSLPAPRHANSQLGEGHTGDAKSAHPANFSSDFSKADHEAVSAQLQISNVTKYTYRHEVVAGIRFRRTDETTYAPGHTLATNGTKKEPGKQIRFSEILALVGSDSWMRSAPSFVMHAPVDVEELRNIFAWPPPLVKQDHRVTLCL</sequence>
<dbReference type="InterPro" id="IPR005062">
    <property type="entry name" value="SAC3/GANP/THP3_conserved"/>
</dbReference>
<dbReference type="EMBL" id="LN714493">
    <property type="protein sequence ID" value="CEL72407.1"/>
    <property type="molecule type" value="Genomic_DNA"/>
</dbReference>
<feature type="domain" description="SAC3/GANP/THP3 conserved" evidence="2">
    <location>
        <begin position="236"/>
        <end position="286"/>
    </location>
</feature>
<evidence type="ECO:0000256" key="1">
    <source>
        <dbReference type="SAM" id="MobiDB-lite"/>
    </source>
</evidence>
<organism evidence="3">
    <name type="scientific">Toxoplasma gondii (strain ATCC 50861 / VEG)</name>
    <dbReference type="NCBI Taxonomy" id="432359"/>
    <lineage>
        <taxon>Eukaryota</taxon>
        <taxon>Sar</taxon>
        <taxon>Alveolata</taxon>
        <taxon>Apicomplexa</taxon>
        <taxon>Conoidasida</taxon>
        <taxon>Coccidia</taxon>
        <taxon>Eucoccidiorida</taxon>
        <taxon>Eimeriorina</taxon>
        <taxon>Sarcocystidae</taxon>
        <taxon>Toxoplasma</taxon>
    </lineage>
</organism>
<name>A0A0F7UTL9_TOXGV</name>
<gene>
    <name evidence="3" type="ORF">BN1205_011660</name>
</gene>
<accession>A0A0F7UTL9</accession>
<protein>
    <recommendedName>
        <fullName evidence="2">SAC3/GANP/THP3 conserved domain-containing protein</fullName>
    </recommendedName>
</protein>
<dbReference type="Gene3D" id="1.25.40.990">
    <property type="match status" value="1"/>
</dbReference>
<proteinExistence type="predicted"/>